<evidence type="ECO:0000313" key="1">
    <source>
        <dbReference type="EMBL" id="KAK9406515.1"/>
    </source>
</evidence>
<comment type="caution">
    <text evidence="1">The sequence shown here is derived from an EMBL/GenBank/DDBJ whole genome shotgun (WGS) entry which is preliminary data.</text>
</comment>
<keyword evidence="2" id="KW-1185">Reference proteome</keyword>
<dbReference type="Gene3D" id="6.10.250.1080">
    <property type="match status" value="1"/>
</dbReference>
<name>A0AAW1BXT3_CROAD</name>
<protein>
    <submittedName>
        <fullName evidence="1">ARHGAP24: Rho GTPase-activating protein 24</fullName>
    </submittedName>
</protein>
<proteinExistence type="predicted"/>
<gene>
    <name evidence="1" type="ORF">NXF25_005289</name>
</gene>
<accession>A0AAW1BXT3</accession>
<dbReference type="Proteomes" id="UP001474421">
    <property type="component" value="Unassembled WGS sequence"/>
</dbReference>
<dbReference type="AlphaFoldDB" id="A0AAW1BXT3"/>
<reference evidence="1 2" key="1">
    <citation type="journal article" date="2024" name="Proc. Natl. Acad. Sci. U.S.A.">
        <title>The genetic regulatory architecture and epigenomic basis for age-related changes in rattlesnake venom.</title>
        <authorList>
            <person name="Hogan M.P."/>
            <person name="Holding M.L."/>
            <person name="Nystrom G.S."/>
            <person name="Colston T.J."/>
            <person name="Bartlett D.A."/>
            <person name="Mason A.J."/>
            <person name="Ellsworth S.A."/>
            <person name="Rautsaw R.M."/>
            <person name="Lawrence K.C."/>
            <person name="Strickland J.L."/>
            <person name="He B."/>
            <person name="Fraser P."/>
            <person name="Margres M.J."/>
            <person name="Gilbert D.M."/>
            <person name="Gibbs H.L."/>
            <person name="Parkinson C.L."/>
            <person name="Rokyta D.R."/>
        </authorList>
    </citation>
    <scope>NUCLEOTIDE SEQUENCE [LARGE SCALE GENOMIC DNA]</scope>
    <source>
        <strain evidence="1">DRR0105</strain>
    </source>
</reference>
<organism evidence="1 2">
    <name type="scientific">Crotalus adamanteus</name>
    <name type="common">Eastern diamondback rattlesnake</name>
    <dbReference type="NCBI Taxonomy" id="8729"/>
    <lineage>
        <taxon>Eukaryota</taxon>
        <taxon>Metazoa</taxon>
        <taxon>Chordata</taxon>
        <taxon>Craniata</taxon>
        <taxon>Vertebrata</taxon>
        <taxon>Euteleostomi</taxon>
        <taxon>Lepidosauria</taxon>
        <taxon>Squamata</taxon>
        <taxon>Bifurcata</taxon>
        <taxon>Unidentata</taxon>
        <taxon>Episquamata</taxon>
        <taxon>Toxicofera</taxon>
        <taxon>Serpentes</taxon>
        <taxon>Colubroidea</taxon>
        <taxon>Viperidae</taxon>
        <taxon>Crotalinae</taxon>
        <taxon>Crotalus</taxon>
    </lineage>
</organism>
<sequence length="110" mass="13164">MNNGRECSISHNNISTCQSFLRCHFAHLKKQMAQQRAEYEAINKEMDIEVKDLHSKLDQQRQWHRLMEIKICNVERACKDAERRNETLQKEMEDFFCTFGKLTSEKKLLE</sequence>
<dbReference type="EMBL" id="JAOTOJ010000002">
    <property type="protein sequence ID" value="KAK9406515.1"/>
    <property type="molecule type" value="Genomic_DNA"/>
</dbReference>
<evidence type="ECO:0000313" key="2">
    <source>
        <dbReference type="Proteomes" id="UP001474421"/>
    </source>
</evidence>